<accession>A0A4V2PUH8</accession>
<dbReference type="PANTHER" id="PTHR35797:SF1">
    <property type="entry name" value="PROTEASE"/>
    <property type="match status" value="1"/>
</dbReference>
<comment type="caution">
    <text evidence="3">The sequence shown here is derived from an EMBL/GenBank/DDBJ whole genome shotgun (WGS) entry which is preliminary data.</text>
</comment>
<dbReference type="InterPro" id="IPR003675">
    <property type="entry name" value="Rce1/LyrA-like_dom"/>
</dbReference>
<dbReference type="GO" id="GO:0006508">
    <property type="term" value="P:proteolysis"/>
    <property type="evidence" value="ECO:0007669"/>
    <property type="project" value="UniProtKB-KW"/>
</dbReference>
<feature type="transmembrane region" description="Helical" evidence="1">
    <location>
        <begin position="126"/>
        <end position="150"/>
    </location>
</feature>
<feature type="transmembrane region" description="Helical" evidence="1">
    <location>
        <begin position="12"/>
        <end position="35"/>
    </location>
</feature>
<dbReference type="AlphaFoldDB" id="A0A4V2PUH8"/>
<dbReference type="PANTHER" id="PTHR35797">
    <property type="entry name" value="PROTEASE-RELATED"/>
    <property type="match status" value="1"/>
</dbReference>
<sequence length="303" mass="33157">MTLNSLSSARNWIKQVAVFLALLCLFSIAAYALVLHSHHMDAPLSRFTMWCPGFAALSTCLFLRVPVGSLGWSWPAPRFLKLAYFLPLIYAAPVYLVTWLAINRTFSLQSFEATMSGMYGLGQRPIFGTFAVALPLLFTVNVIATCVWALGEELGWRGFLFPRLHQRVGFHGACLISGAIWAVWHFPGLLWADYNVGTNPLFAMSCFTLGVIAMAYIMGYLRLRSGSIWPCVLVHATHNTFVQGIYDQLTAPVGVSKYITSEFGAGLALSIVIAAVILVSNDRHASGLSVGQEIGLQTAASQE</sequence>
<organism evidence="3 4">
    <name type="scientific">Acidipila rosea</name>
    <dbReference type="NCBI Taxonomy" id="768535"/>
    <lineage>
        <taxon>Bacteria</taxon>
        <taxon>Pseudomonadati</taxon>
        <taxon>Acidobacteriota</taxon>
        <taxon>Terriglobia</taxon>
        <taxon>Terriglobales</taxon>
        <taxon>Acidobacteriaceae</taxon>
        <taxon>Acidipila</taxon>
    </lineage>
</organism>
<keyword evidence="1" id="KW-0812">Transmembrane</keyword>
<keyword evidence="3" id="KW-0378">Hydrolase</keyword>
<evidence type="ECO:0000313" key="3">
    <source>
        <dbReference type="EMBL" id="TCK69761.1"/>
    </source>
</evidence>
<dbReference type="InterPro" id="IPR042150">
    <property type="entry name" value="MmRce1-like"/>
</dbReference>
<name>A0A4V2PUH8_9BACT</name>
<evidence type="ECO:0000259" key="2">
    <source>
        <dbReference type="Pfam" id="PF02517"/>
    </source>
</evidence>
<keyword evidence="1" id="KW-0472">Membrane</keyword>
<gene>
    <name evidence="3" type="ORF">C7378_3509</name>
</gene>
<dbReference type="GO" id="GO:0080120">
    <property type="term" value="P:CAAX-box protein maturation"/>
    <property type="evidence" value="ECO:0007669"/>
    <property type="project" value="UniProtKB-ARBA"/>
</dbReference>
<evidence type="ECO:0000256" key="1">
    <source>
        <dbReference type="SAM" id="Phobius"/>
    </source>
</evidence>
<dbReference type="Proteomes" id="UP000295210">
    <property type="component" value="Unassembled WGS sequence"/>
</dbReference>
<feature type="transmembrane region" description="Helical" evidence="1">
    <location>
        <begin position="170"/>
        <end position="189"/>
    </location>
</feature>
<reference evidence="3 4" key="1">
    <citation type="submission" date="2019-03" db="EMBL/GenBank/DDBJ databases">
        <title>Genomic Encyclopedia of Type Strains, Phase IV (KMG-IV): sequencing the most valuable type-strain genomes for metagenomic binning, comparative biology and taxonomic classification.</title>
        <authorList>
            <person name="Goeker M."/>
        </authorList>
    </citation>
    <scope>NUCLEOTIDE SEQUENCE [LARGE SCALE GENOMIC DNA]</scope>
    <source>
        <strain evidence="3 4">DSM 103428</strain>
    </source>
</reference>
<protein>
    <submittedName>
        <fullName evidence="3">Membrane protease YdiL (CAAX protease family)</fullName>
    </submittedName>
</protein>
<keyword evidence="4" id="KW-1185">Reference proteome</keyword>
<feature type="transmembrane region" description="Helical" evidence="1">
    <location>
        <begin position="79"/>
        <end position="102"/>
    </location>
</feature>
<dbReference type="GO" id="GO:0004175">
    <property type="term" value="F:endopeptidase activity"/>
    <property type="evidence" value="ECO:0007669"/>
    <property type="project" value="UniProtKB-ARBA"/>
</dbReference>
<dbReference type="EMBL" id="SMGK01000008">
    <property type="protein sequence ID" value="TCK69761.1"/>
    <property type="molecule type" value="Genomic_DNA"/>
</dbReference>
<evidence type="ECO:0000313" key="4">
    <source>
        <dbReference type="Proteomes" id="UP000295210"/>
    </source>
</evidence>
<feature type="domain" description="CAAX prenyl protease 2/Lysostaphin resistance protein A-like" evidence="2">
    <location>
        <begin position="141"/>
        <end position="241"/>
    </location>
</feature>
<feature type="transmembrane region" description="Helical" evidence="1">
    <location>
        <begin position="47"/>
        <end position="67"/>
    </location>
</feature>
<feature type="transmembrane region" description="Helical" evidence="1">
    <location>
        <begin position="258"/>
        <end position="279"/>
    </location>
</feature>
<proteinExistence type="predicted"/>
<feature type="transmembrane region" description="Helical" evidence="1">
    <location>
        <begin position="201"/>
        <end position="221"/>
    </location>
</feature>
<keyword evidence="3" id="KW-0645">Protease</keyword>
<dbReference type="Pfam" id="PF02517">
    <property type="entry name" value="Rce1-like"/>
    <property type="match status" value="1"/>
</dbReference>
<keyword evidence="1" id="KW-1133">Transmembrane helix</keyword>